<keyword evidence="2" id="KW-1133">Transmembrane helix</keyword>
<evidence type="ECO:0000313" key="5">
    <source>
        <dbReference type="Proteomes" id="UP001609175"/>
    </source>
</evidence>
<keyword evidence="2" id="KW-0472">Membrane</keyword>
<name>A0ABW7JMG7_9NOCA</name>
<sequence length="249" mass="27296">MTDADESSTKPQEIVLDEESTDTGRSRPSQRTVTLALTLVAAILLGIAIGFLGRLWFQDDVTTPGADSVDVGFSQDMTVHHNQAIEMATIALTKSTNTEVRNLAYDILTTQQNQVGYMQGWLALWGQAPFADDGYMKWMDDSSSGHEHGGMSMDSHDMSEGMMSMPGMATSADLTNLRKAEGPELDVLFLQLMLRHHQGGKEMGEYGAEHSETAVVRNFANSMTKTQDSESALMTQMLAQRNAQPLPMN</sequence>
<dbReference type="RefSeq" id="WP_395113226.1">
    <property type="nucleotide sequence ID" value="NZ_JBIMSO010000027.1"/>
</dbReference>
<dbReference type="PANTHER" id="PTHR36933:SF1">
    <property type="entry name" value="SLL0788 PROTEIN"/>
    <property type="match status" value="1"/>
</dbReference>
<protein>
    <submittedName>
        <fullName evidence="4">DUF305 domain-containing protein</fullName>
    </submittedName>
</protein>
<dbReference type="InterPro" id="IPR005183">
    <property type="entry name" value="DUF305_CopM-like"/>
</dbReference>
<evidence type="ECO:0000256" key="2">
    <source>
        <dbReference type="SAM" id="Phobius"/>
    </source>
</evidence>
<organism evidence="4 5">
    <name type="scientific">Antrihabitans spumae</name>
    <dbReference type="NCBI Taxonomy" id="3373370"/>
    <lineage>
        <taxon>Bacteria</taxon>
        <taxon>Bacillati</taxon>
        <taxon>Actinomycetota</taxon>
        <taxon>Actinomycetes</taxon>
        <taxon>Mycobacteriales</taxon>
        <taxon>Nocardiaceae</taxon>
        <taxon>Antrihabitans</taxon>
    </lineage>
</organism>
<dbReference type="InterPro" id="IPR012347">
    <property type="entry name" value="Ferritin-like"/>
</dbReference>
<evidence type="ECO:0000259" key="3">
    <source>
        <dbReference type="Pfam" id="PF03713"/>
    </source>
</evidence>
<dbReference type="Pfam" id="PF03713">
    <property type="entry name" value="DUF305"/>
    <property type="match status" value="1"/>
</dbReference>
<comment type="caution">
    <text evidence="4">The sequence shown here is derived from an EMBL/GenBank/DDBJ whole genome shotgun (WGS) entry which is preliminary data.</text>
</comment>
<keyword evidence="2" id="KW-0812">Transmembrane</keyword>
<feature type="region of interest" description="Disordered" evidence="1">
    <location>
        <begin position="1"/>
        <end position="28"/>
    </location>
</feature>
<proteinExistence type="predicted"/>
<gene>
    <name evidence="4" type="ORF">ACHIPZ_06050</name>
</gene>
<evidence type="ECO:0000313" key="4">
    <source>
        <dbReference type="EMBL" id="MFH5207779.1"/>
    </source>
</evidence>
<accession>A0ABW7JMG7</accession>
<evidence type="ECO:0000256" key="1">
    <source>
        <dbReference type="SAM" id="MobiDB-lite"/>
    </source>
</evidence>
<dbReference type="PANTHER" id="PTHR36933">
    <property type="entry name" value="SLL0788 PROTEIN"/>
    <property type="match status" value="1"/>
</dbReference>
<feature type="transmembrane region" description="Helical" evidence="2">
    <location>
        <begin position="35"/>
        <end position="57"/>
    </location>
</feature>
<reference evidence="4 5" key="1">
    <citation type="submission" date="2024-10" db="EMBL/GenBank/DDBJ databases">
        <authorList>
            <person name="Riesco R."/>
        </authorList>
    </citation>
    <scope>NUCLEOTIDE SEQUENCE [LARGE SCALE GENOMIC DNA]</scope>
    <source>
        <strain evidence="4 5">NCIMB 15449</strain>
    </source>
</reference>
<dbReference type="Proteomes" id="UP001609175">
    <property type="component" value="Unassembled WGS sequence"/>
</dbReference>
<dbReference type="EMBL" id="JBIMSO010000027">
    <property type="protein sequence ID" value="MFH5207779.1"/>
    <property type="molecule type" value="Genomic_DNA"/>
</dbReference>
<feature type="domain" description="DUF305" evidence="3">
    <location>
        <begin position="70"/>
        <end position="238"/>
    </location>
</feature>
<dbReference type="Gene3D" id="1.20.1260.10">
    <property type="match status" value="1"/>
</dbReference>